<keyword evidence="4" id="KW-1133">Transmembrane helix</keyword>
<evidence type="ECO:0000256" key="7">
    <source>
        <dbReference type="SAM" id="SignalP"/>
    </source>
</evidence>
<reference evidence="9 10" key="1">
    <citation type="journal article" date="2013" name="Antonie Van Leeuwenhoek">
        <title>Actinoplanes hulinensis sp. nov., a novel actinomycete isolated from soybean root (Glycine max (L.) Merr).</title>
        <authorList>
            <person name="Shen Y."/>
            <person name="Liu C."/>
            <person name="Wang X."/>
            <person name="Zhao J."/>
            <person name="Jia F."/>
            <person name="Zhang Y."/>
            <person name="Wang L."/>
            <person name="Yang D."/>
            <person name="Xiang W."/>
        </authorList>
    </citation>
    <scope>NUCLEOTIDE SEQUENCE [LARGE SCALE GENOMIC DNA]</scope>
    <source>
        <strain evidence="9 10">NEAU-M9</strain>
    </source>
</reference>
<dbReference type="InterPro" id="IPR013320">
    <property type="entry name" value="ConA-like_dom_sf"/>
</dbReference>
<keyword evidence="4" id="KW-0472">Membrane</keyword>
<dbReference type="SUPFAM" id="SSF49464">
    <property type="entry name" value="Carboxypeptidase regulatory domain-like"/>
    <property type="match status" value="1"/>
</dbReference>
<accession>A0ABS7BEA6</accession>
<feature type="region of interest" description="Disordered" evidence="6">
    <location>
        <begin position="246"/>
        <end position="273"/>
    </location>
</feature>
<dbReference type="PANTHER" id="PTHR13055">
    <property type="entry name" value="TUMOR ENDOTHELIAL MARKER 7 RELATED"/>
    <property type="match status" value="1"/>
</dbReference>
<feature type="chain" id="PRO_5045560629" evidence="7">
    <location>
        <begin position="37"/>
        <end position="2128"/>
    </location>
</feature>
<dbReference type="SUPFAM" id="SSF49899">
    <property type="entry name" value="Concanavalin A-like lectins/glucanases"/>
    <property type="match status" value="1"/>
</dbReference>
<keyword evidence="2" id="KW-0812">Transmembrane</keyword>
<dbReference type="InterPro" id="IPR031152">
    <property type="entry name" value="PLXDC"/>
</dbReference>
<name>A0ABS7BEA6_9ACTN</name>
<feature type="domain" description="LamG-like jellyroll fold" evidence="8">
    <location>
        <begin position="809"/>
        <end position="952"/>
    </location>
</feature>
<comment type="caution">
    <text evidence="9">The sequence shown here is derived from an EMBL/GenBank/DDBJ whole genome shotgun (WGS) entry which is preliminary data.</text>
</comment>
<dbReference type="Gene3D" id="2.60.40.1120">
    <property type="entry name" value="Carboxypeptidase-like, regulatory domain"/>
    <property type="match status" value="3"/>
</dbReference>
<evidence type="ECO:0000259" key="8">
    <source>
        <dbReference type="SMART" id="SM00560"/>
    </source>
</evidence>
<dbReference type="SUPFAM" id="SSF49452">
    <property type="entry name" value="Starch-binding domain-like"/>
    <property type="match status" value="2"/>
</dbReference>
<dbReference type="InterPro" id="IPR006558">
    <property type="entry name" value="LamG-like"/>
</dbReference>
<feature type="signal peptide" evidence="7">
    <location>
        <begin position="1"/>
        <end position="36"/>
    </location>
</feature>
<dbReference type="PANTHER" id="PTHR13055:SF12">
    <property type="entry name" value="LD40707P"/>
    <property type="match status" value="1"/>
</dbReference>
<protein>
    <submittedName>
        <fullName evidence="9">Carboxypeptidase regulatory-like domain-containing protein</fullName>
    </submittedName>
</protein>
<keyword evidence="5" id="KW-1015">Disulfide bond</keyword>
<comment type="subcellular location">
    <subcellularLocation>
        <location evidence="1">Membrane</location>
        <topology evidence="1">Single-pass type I membrane protein</topology>
    </subcellularLocation>
</comment>
<sequence length="2128" mass="223661">MTAVHLRVSQRVAVLCAATMVAGGLHVVGLPTPASAVPPPACVAEQADATAASRMAVICGRPVEILSERTEYSQIFANMDGTRTLEQSVEPQRVRQGGGWVPVDTTLKRTADGVVPKAALLPMTFSNGGDTLVGRLVDGDREFALRWPNALPKPKLKGDTAIYPSVYPGVDLQVTASATGFSEVLVVRTRKAAASSKLASLKFGLETKGIEVRKNASGGLSAHDASGSEVFSTPAPLMWDSSKSIEESMTVPTAEDEAPRDLGPSGEDVQGARSRQAVIPISVGAESVTITPDKAMLSDPRTEFPVYIDPDVTGWLSGGAWTSVWSKYPTKSFWKNTTALTDGSITGSAGVGRTEDCVGCADHIIRSFFRLDMTRVKGEISSATFYIQQRWSWTCSPASYAKVWRMGSDISSATTWNNAPKKWGESAQSGSKANHKYGAVHGCDGVGDIEFNVKGLVSNADTTVTLGMKAIDESTKNQWKRYKPSTARLSVTYNAAPLPLANQQTHTSKKCATGSSRSYVTTTTDVTLSGYQDDPDPGDTHLTTYFYYWPISPPQTVSSVSQKSKKGLVTGTLPMLVDGATYAWNAKTIDRDPNDKLRMETWSQKTCEFTVDATRPPKPGPLSSPNYSATDPSGGVGYPGAFQIAAPVITGVSEAVALKQKQDIKEYAWSFDGGSQKDAPTVPVNVDFTGSIPSWTPRTDGIKTLYVWAKDRAGNFSAEAATYRFQVLNGSGPAADWDFDDAGNTITADDKAEHNNTLTLTGGTRVPGRGNVGSALSLNGTSARSATTSATVTYPNISAGTSVPVRTDASFTVTARVKLATTTGVTGQQVAVAASGNLTSAYTLGYDGPANKWRFTMAGSDAASPALRSANSVAAPTAGKWTHLTGVYDATTKKLTLYVNGVAQPSSEPLVGGFNTTGPVTIGKRKWNGADDGFFNGLLDDVQVYPTVATTEAIEKQAMPLKPVISFPDGAKVTANGTLRVTFDAGGDTNVTKFWYSTVSSSSGDPVNATTAGGTATVSIPAGSLRGPRQVYALAEDSVRKGPANQEQFVVIAPASLNGNVTYDGGKAVANAVVVMTPSIGGSSYTTQTDAYGFYDFPDVVPGNYIVRATVDGRCGSAGSQPKSVDETGPELRITLYRIKDEANYLCTVRTATFATGSAVLPLTGDDASTKVTLPFAFPFYGGAFQDLCVDTNGLIVFSTTCTSFPNIGNRQLGSTTDPNGGLIAPFWDDLVVDASANVRTAVSGAGATQQVLIEWNNVHRKGDTGQRLSFSVTLGVDGVVTTNYSGLDNAAEQGGNALVGTESPTGDVGFSYSAGDPVLANGTAVVFAEENAAPLEVHNLTGKVTNAAGAGVAGATVSLDPGGLTATTTADGSYAFYGLIADSYTVTSKQGSRCAAKAEAVVDLAADTVRNLQYGPDYGLMGYACTVGASGYAAADTNTWLTGDDAETTVYLPFSMPFYGRSHNYATVSTNGWIGIGGGYLTPLWGDLIIDDQAGVYTASRGTAPNRSFVIEWRNAQLGGSSDRTNFQAVLHEDGRIAYHYGAMSTDVQKGSTSTVGMVSMSFRTTAYYSDWEPALTANSSITYTPAASGVIAGVLTEAVSTEPIAGRTITLNPGGQTTTTGADGSYQFTNIAPGAYYVLASATDDRCLGQYATAEIYKTRGDAKADLTVNNDADPFYTCTETARPFTAADTVQTSWTGDDAAWKTTAPFPIKLYGESTTTPWISSNGLLTFGPEGATSPDHTAIPAPAEDGTPNTAAYPFWHDWVVDSSAAIATKTSGTAPNRQWIVEWRNVASYGNGEVRASFEIIFGEDGTVAYAYDGIDDNPIERGAEATVGVEGPGGAAGFQYLYSADLLHSGLGVTYTPKVTETGYVNGTITCAGQPVGGAVVSIAGQSLTTESDGGYFIGDIPAKTQTLLVTIPDGDCAGTVTRTVLIGEPMQPVDVTLHATAQGTGYTLTETDTAYTALGSDTTLAGADGYHTWTTVELPFAIHLYGQEHHSMSVGTEGTLDFANASLLPLRGDWEADSQSSVRTTVRGTAPNRQYVVEWRDVRLHTDTDTRVTFQAILDETGGFTYVYPGTDNSYIRSGGVSTIGLRAKDGLTALIYADRLPALRPGVALRIDPPTAA</sequence>
<dbReference type="Pfam" id="PF13385">
    <property type="entry name" value="Laminin_G_3"/>
    <property type="match status" value="1"/>
</dbReference>
<dbReference type="RefSeq" id="WP_220148374.1">
    <property type="nucleotide sequence ID" value="NZ_JAHXZI010000025.1"/>
</dbReference>
<dbReference type="Gene3D" id="2.60.120.200">
    <property type="match status" value="1"/>
</dbReference>
<evidence type="ECO:0000256" key="5">
    <source>
        <dbReference type="ARBA" id="ARBA00023157"/>
    </source>
</evidence>
<dbReference type="Pfam" id="PF13620">
    <property type="entry name" value="CarboxypepD_reg"/>
    <property type="match status" value="2"/>
</dbReference>
<keyword evidence="10" id="KW-1185">Reference proteome</keyword>
<evidence type="ECO:0000256" key="2">
    <source>
        <dbReference type="ARBA" id="ARBA00022692"/>
    </source>
</evidence>
<dbReference type="EMBL" id="JAHXZI010000025">
    <property type="protein sequence ID" value="MBW6439212.1"/>
    <property type="molecule type" value="Genomic_DNA"/>
</dbReference>
<evidence type="ECO:0000256" key="3">
    <source>
        <dbReference type="ARBA" id="ARBA00022729"/>
    </source>
</evidence>
<dbReference type="SMART" id="SM00560">
    <property type="entry name" value="LamGL"/>
    <property type="match status" value="1"/>
</dbReference>
<evidence type="ECO:0000256" key="6">
    <source>
        <dbReference type="SAM" id="MobiDB-lite"/>
    </source>
</evidence>
<proteinExistence type="predicted"/>
<dbReference type="InterPro" id="IPR008969">
    <property type="entry name" value="CarboxyPept-like_regulatory"/>
</dbReference>
<dbReference type="Proteomes" id="UP001519863">
    <property type="component" value="Unassembled WGS sequence"/>
</dbReference>
<organism evidence="9 10">
    <name type="scientific">Actinoplanes hulinensis</name>
    <dbReference type="NCBI Taxonomy" id="1144547"/>
    <lineage>
        <taxon>Bacteria</taxon>
        <taxon>Bacillati</taxon>
        <taxon>Actinomycetota</taxon>
        <taxon>Actinomycetes</taxon>
        <taxon>Micromonosporales</taxon>
        <taxon>Micromonosporaceae</taxon>
        <taxon>Actinoplanes</taxon>
    </lineage>
</organism>
<dbReference type="SUPFAM" id="SSF117074">
    <property type="entry name" value="Hypothetical protein PA1324"/>
    <property type="match status" value="1"/>
</dbReference>
<evidence type="ECO:0000313" key="10">
    <source>
        <dbReference type="Proteomes" id="UP001519863"/>
    </source>
</evidence>
<dbReference type="InterPro" id="IPR013784">
    <property type="entry name" value="Carb-bd-like_fold"/>
</dbReference>
<keyword evidence="3 7" id="KW-0732">Signal</keyword>
<gene>
    <name evidence="9" type="ORF">KZ829_36365</name>
</gene>
<evidence type="ECO:0000256" key="1">
    <source>
        <dbReference type="ARBA" id="ARBA00004479"/>
    </source>
</evidence>
<evidence type="ECO:0000313" key="9">
    <source>
        <dbReference type="EMBL" id="MBW6439212.1"/>
    </source>
</evidence>
<evidence type="ECO:0000256" key="4">
    <source>
        <dbReference type="ARBA" id="ARBA00022989"/>
    </source>
</evidence>